<accession>A0ABU1NF34</accession>
<name>A0ABU1NF34_9BURK</name>
<comment type="caution">
    <text evidence="1">The sequence shown here is derived from an EMBL/GenBank/DDBJ whole genome shotgun (WGS) entry which is preliminary data.</text>
</comment>
<evidence type="ECO:0000313" key="2">
    <source>
        <dbReference type="Proteomes" id="UP001184230"/>
    </source>
</evidence>
<reference evidence="1 2" key="1">
    <citation type="submission" date="2023-07" db="EMBL/GenBank/DDBJ databases">
        <title>Sorghum-associated microbial communities from plants grown in Nebraska, USA.</title>
        <authorList>
            <person name="Schachtman D."/>
        </authorList>
    </citation>
    <scope>NUCLEOTIDE SEQUENCE [LARGE SCALE GENOMIC DNA]</scope>
    <source>
        <strain evidence="1 2">DS1781</strain>
    </source>
</reference>
<dbReference type="EMBL" id="JAVDRF010000005">
    <property type="protein sequence ID" value="MDR6536953.1"/>
    <property type="molecule type" value="Genomic_DNA"/>
</dbReference>
<dbReference type="RefSeq" id="WP_309902450.1">
    <property type="nucleotide sequence ID" value="NZ_JAVDRF010000005.1"/>
</dbReference>
<organism evidence="1 2">
    <name type="scientific">Variovorax soli</name>
    <dbReference type="NCBI Taxonomy" id="376815"/>
    <lineage>
        <taxon>Bacteria</taxon>
        <taxon>Pseudomonadati</taxon>
        <taxon>Pseudomonadota</taxon>
        <taxon>Betaproteobacteria</taxon>
        <taxon>Burkholderiales</taxon>
        <taxon>Comamonadaceae</taxon>
        <taxon>Variovorax</taxon>
    </lineage>
</organism>
<keyword evidence="2" id="KW-1185">Reference proteome</keyword>
<gene>
    <name evidence="1" type="ORF">J2739_002726</name>
</gene>
<evidence type="ECO:0000313" key="1">
    <source>
        <dbReference type="EMBL" id="MDR6536953.1"/>
    </source>
</evidence>
<dbReference type="Proteomes" id="UP001184230">
    <property type="component" value="Unassembled WGS sequence"/>
</dbReference>
<proteinExistence type="predicted"/>
<sequence>MTSTIISDSESDLKKALSDIKSGKEVDAAHLLYYTQEVNQNSLTVNIVSSIVKERGETLKGCCQKF</sequence>
<protein>
    <submittedName>
        <fullName evidence="1">Uncharacterized protein</fullName>
    </submittedName>
</protein>